<keyword evidence="1" id="KW-0472">Membrane</keyword>
<evidence type="ECO:0008006" key="3">
    <source>
        <dbReference type="Google" id="ProtNLM"/>
    </source>
</evidence>
<sequence length="152" mass="17311">MREKALAILLIFIGLLLLLSNFGILSGNLFLLIISAIFLFSYYRFNRNIGFLIPGCILLSIALFNILQSFYNINHVYIISFIGVGFLMIFFIHSSKKESSYAEKYWSIYPGIILTSFGIILGLISKSPEYIRYLFPILLIVIGALLLLRSLK</sequence>
<feature type="transmembrane region" description="Helical" evidence="1">
    <location>
        <begin position="105"/>
        <end position="124"/>
    </location>
</feature>
<dbReference type="AlphaFoldDB" id="A0A7C3SRE4"/>
<gene>
    <name evidence="2" type="ORF">ENV35_05645</name>
</gene>
<feature type="transmembrane region" description="Helical" evidence="1">
    <location>
        <begin position="76"/>
        <end position="93"/>
    </location>
</feature>
<evidence type="ECO:0000313" key="2">
    <source>
        <dbReference type="EMBL" id="HGB31342.1"/>
    </source>
</evidence>
<protein>
    <recommendedName>
        <fullName evidence="3">DUF5668 domain-containing protein</fullName>
    </recommendedName>
</protein>
<accession>A0A7C3SRE4</accession>
<feature type="transmembrane region" description="Helical" evidence="1">
    <location>
        <begin position="51"/>
        <end position="70"/>
    </location>
</feature>
<evidence type="ECO:0000256" key="1">
    <source>
        <dbReference type="SAM" id="Phobius"/>
    </source>
</evidence>
<comment type="caution">
    <text evidence="2">The sequence shown here is derived from an EMBL/GenBank/DDBJ whole genome shotgun (WGS) entry which is preliminary data.</text>
</comment>
<feature type="transmembrane region" description="Helical" evidence="1">
    <location>
        <begin position="6"/>
        <end position="39"/>
    </location>
</feature>
<keyword evidence="1" id="KW-0812">Transmembrane</keyword>
<reference evidence="2" key="1">
    <citation type="journal article" date="2020" name="mSystems">
        <title>Genome- and Community-Level Interaction Insights into Carbon Utilization and Element Cycling Functions of Hydrothermarchaeota in Hydrothermal Sediment.</title>
        <authorList>
            <person name="Zhou Z."/>
            <person name="Liu Y."/>
            <person name="Xu W."/>
            <person name="Pan J."/>
            <person name="Luo Z.H."/>
            <person name="Li M."/>
        </authorList>
    </citation>
    <scope>NUCLEOTIDE SEQUENCE [LARGE SCALE GENOMIC DNA]</scope>
    <source>
        <strain evidence="2">SpSt-751</strain>
    </source>
</reference>
<feature type="transmembrane region" description="Helical" evidence="1">
    <location>
        <begin position="130"/>
        <end position="148"/>
    </location>
</feature>
<name>A0A7C3SRE4_9BACT</name>
<proteinExistence type="predicted"/>
<dbReference type="EMBL" id="DTGA01000135">
    <property type="protein sequence ID" value="HGB31342.1"/>
    <property type="molecule type" value="Genomic_DNA"/>
</dbReference>
<keyword evidence="1" id="KW-1133">Transmembrane helix</keyword>
<organism evidence="2">
    <name type="scientific">Dictyoglomus turgidum</name>
    <dbReference type="NCBI Taxonomy" id="513050"/>
    <lineage>
        <taxon>Bacteria</taxon>
        <taxon>Pseudomonadati</taxon>
        <taxon>Dictyoglomota</taxon>
        <taxon>Dictyoglomia</taxon>
        <taxon>Dictyoglomales</taxon>
        <taxon>Dictyoglomaceae</taxon>
        <taxon>Dictyoglomus</taxon>
    </lineage>
</organism>